<feature type="domain" description="Glycosyl transferase family 1" evidence="1">
    <location>
        <begin position="269"/>
        <end position="427"/>
    </location>
</feature>
<organism evidence="2 3">
    <name type="scientific">Chroogloeocystis siderophila 5.2 s.c.1</name>
    <dbReference type="NCBI Taxonomy" id="247279"/>
    <lineage>
        <taxon>Bacteria</taxon>
        <taxon>Bacillati</taxon>
        <taxon>Cyanobacteriota</taxon>
        <taxon>Cyanophyceae</taxon>
        <taxon>Oscillatoriophycideae</taxon>
        <taxon>Chroococcales</taxon>
        <taxon>Chroococcaceae</taxon>
        <taxon>Chroogloeocystis</taxon>
    </lineage>
</organism>
<dbReference type="OrthoDB" id="9815550at2"/>
<protein>
    <submittedName>
        <fullName evidence="2">Group 1 glycosyl transferase</fullName>
    </submittedName>
</protein>
<dbReference type="Proteomes" id="UP000185984">
    <property type="component" value="Unassembled WGS sequence"/>
</dbReference>
<dbReference type="GO" id="GO:0016757">
    <property type="term" value="F:glycosyltransferase activity"/>
    <property type="evidence" value="ECO:0007669"/>
    <property type="project" value="InterPro"/>
</dbReference>
<accession>A0A1U7HZ05</accession>
<dbReference type="AlphaFoldDB" id="A0A1U7HZ05"/>
<dbReference type="SUPFAM" id="SSF53756">
    <property type="entry name" value="UDP-Glycosyltransferase/glycogen phosphorylase"/>
    <property type="match status" value="1"/>
</dbReference>
<dbReference type="STRING" id="247279.NIES1031_02675"/>
<evidence type="ECO:0000313" key="2">
    <source>
        <dbReference type="EMBL" id="OKH28820.1"/>
    </source>
</evidence>
<name>A0A1U7HZ05_9CHRO</name>
<proteinExistence type="predicted"/>
<dbReference type="RefSeq" id="WP_073547975.1">
    <property type="nucleotide sequence ID" value="NZ_CAWMVK010000012.1"/>
</dbReference>
<reference evidence="2 3" key="1">
    <citation type="submission" date="2016-11" db="EMBL/GenBank/DDBJ databases">
        <title>Draft Genome Sequences of Nine Cyanobacterial Strains from Diverse Habitats.</title>
        <authorList>
            <person name="Zhu T."/>
            <person name="Hou S."/>
            <person name="Lu X."/>
            <person name="Hess W.R."/>
        </authorList>
    </citation>
    <scope>NUCLEOTIDE SEQUENCE [LARGE SCALE GENOMIC DNA]</scope>
    <source>
        <strain evidence="2 3">5.2 s.c.1</strain>
    </source>
</reference>
<dbReference type="Gene3D" id="3.40.50.2000">
    <property type="entry name" value="Glycogen Phosphorylase B"/>
    <property type="match status" value="3"/>
</dbReference>
<dbReference type="EMBL" id="MRCC01000002">
    <property type="protein sequence ID" value="OKH28820.1"/>
    <property type="molecule type" value="Genomic_DNA"/>
</dbReference>
<dbReference type="InterPro" id="IPR001296">
    <property type="entry name" value="Glyco_trans_1"/>
</dbReference>
<keyword evidence="2" id="KW-0808">Transferase</keyword>
<evidence type="ECO:0000313" key="3">
    <source>
        <dbReference type="Proteomes" id="UP000185984"/>
    </source>
</evidence>
<comment type="caution">
    <text evidence="2">The sequence shown here is derived from an EMBL/GenBank/DDBJ whole genome shotgun (WGS) entry which is preliminary data.</text>
</comment>
<dbReference type="Pfam" id="PF00534">
    <property type="entry name" value="Glycos_transf_1"/>
    <property type="match status" value="1"/>
</dbReference>
<gene>
    <name evidence="2" type="ORF">NIES1031_02675</name>
</gene>
<keyword evidence="3" id="KW-1185">Reference proteome</keyword>
<dbReference type="InterPro" id="IPR050194">
    <property type="entry name" value="Glycosyltransferase_grp1"/>
</dbReference>
<dbReference type="PANTHER" id="PTHR45947">
    <property type="entry name" value="SULFOQUINOVOSYL TRANSFERASE SQD2"/>
    <property type="match status" value="1"/>
</dbReference>
<sequence length="474" mass="52955">MKTIQAVARYLPEKCGGIQIRLSELLPVLQAYGVESKIAAAQDGKHENTYIHNGIEVYRYPVFPQPKAEPNHGELLHGRFEYFERWLKEQKADIYHQHQWTPKCGLPHLRLAKELGMVTVVSIRLPNPVCQRETLMLNGQEVCDGKIDEVRCSHCCGVPSVISDSAIKKLAHTPLSISNIASKILHQFRKVPAPINNAATALLTPVSLPAYIAARRQGLLEMAKFADCIVTLSDRLYETLLLNDVPQEKLIICKTGVPDVFITSTQNVKKVANKALRVVFLGRWNRNKGIHILVEAIKSLPTELPIELTIYGSAVDDEKYREDIIQSIKDESRICVAETLTREELPFVLATYDILALPAQWFDVRPMSILEGYAAKLPVLGSDVGGVNELIKHNIDGLLLPPTDVKAWAEAFRQLSTNPNLLSKLRQGIQPIRTMSMEAIDTVNLYQSILEEKASQAKSSVSDRLNFTQVVGTM</sequence>
<dbReference type="PANTHER" id="PTHR45947:SF3">
    <property type="entry name" value="SULFOQUINOVOSYL TRANSFERASE SQD2"/>
    <property type="match status" value="1"/>
</dbReference>
<evidence type="ECO:0000259" key="1">
    <source>
        <dbReference type="Pfam" id="PF00534"/>
    </source>
</evidence>